<sequence length="212" mass="23326">MDPLTPIEETLSALDDAQRAGKIIYTGVSNLPAWTIAKFNGIATQMGVRPFASTQNYYSLAGRDLEYDILPFANSEKVAVLPWSPLAGGFISGKFRKAQTSPEDSRRAKFDFPPVNLEKAYQIVDVLESIANELECTIAQVALAAIMVQKGVTSTIIGVKTTEQLIENLKSSEVKTKLTADHLAQIDAVSKPETIYPYWMMERQIQGRSPAN</sequence>
<dbReference type="Proteomes" id="UP000811545">
    <property type="component" value="Unassembled WGS sequence"/>
</dbReference>
<dbReference type="Pfam" id="PF00248">
    <property type="entry name" value="Aldo_ket_red"/>
    <property type="match status" value="1"/>
</dbReference>
<dbReference type="Gene3D" id="3.20.20.100">
    <property type="entry name" value="NADP-dependent oxidoreductase domain"/>
    <property type="match status" value="1"/>
</dbReference>
<accession>A0A9E2BI53</accession>
<dbReference type="AlphaFoldDB" id="A0A9E2BI53"/>
<dbReference type="InterPro" id="IPR050523">
    <property type="entry name" value="AKR_Detox_Biosynth"/>
</dbReference>
<dbReference type="InterPro" id="IPR023210">
    <property type="entry name" value="NADP_OxRdtase_dom"/>
</dbReference>
<dbReference type="GO" id="GO:0016491">
    <property type="term" value="F:oxidoreductase activity"/>
    <property type="evidence" value="ECO:0007669"/>
    <property type="project" value="UniProtKB-KW"/>
</dbReference>
<dbReference type="PANTHER" id="PTHR43364">
    <property type="entry name" value="NADH-SPECIFIC METHYLGLYOXAL REDUCTASE-RELATED"/>
    <property type="match status" value="1"/>
</dbReference>
<feature type="domain" description="NADP-dependent oxidoreductase" evidence="1">
    <location>
        <begin position="2"/>
        <end position="190"/>
    </location>
</feature>
<evidence type="ECO:0000313" key="3">
    <source>
        <dbReference type="Proteomes" id="UP000811545"/>
    </source>
</evidence>
<organism evidence="2 3">
    <name type="scientific">Psychracetigena formicireducens</name>
    <dbReference type="NCBI Taxonomy" id="2986056"/>
    <lineage>
        <taxon>Bacteria</taxon>
        <taxon>Bacillati</taxon>
        <taxon>Candidatus Lithacetigenota</taxon>
        <taxon>Candidatus Psychracetigena</taxon>
    </lineage>
</organism>
<dbReference type="EMBL" id="QLTW01000253">
    <property type="protein sequence ID" value="MBT9145983.1"/>
    <property type="molecule type" value="Genomic_DNA"/>
</dbReference>
<keyword evidence="2" id="KW-0560">Oxidoreductase</keyword>
<comment type="caution">
    <text evidence="2">The sequence shown here is derived from an EMBL/GenBank/DDBJ whole genome shotgun (WGS) entry which is preliminary data.</text>
</comment>
<dbReference type="InterPro" id="IPR036812">
    <property type="entry name" value="NAD(P)_OxRdtase_dom_sf"/>
</dbReference>
<dbReference type="SUPFAM" id="SSF51430">
    <property type="entry name" value="NAD(P)-linked oxidoreductase"/>
    <property type="match status" value="1"/>
</dbReference>
<dbReference type="GO" id="GO:0005829">
    <property type="term" value="C:cytosol"/>
    <property type="evidence" value="ECO:0007669"/>
    <property type="project" value="TreeGrafter"/>
</dbReference>
<evidence type="ECO:0000313" key="2">
    <source>
        <dbReference type="EMBL" id="MBT9145983.1"/>
    </source>
</evidence>
<proteinExistence type="predicted"/>
<name>A0A9E2BI53_PSYF1</name>
<dbReference type="EC" id="1.-.-.-" evidence="2"/>
<gene>
    <name evidence="2" type="ORF">DDT42_01862</name>
</gene>
<reference evidence="2 3" key="1">
    <citation type="journal article" date="2021" name="bioRxiv">
        <title>Unique metabolic strategies in Hadean analogues reveal hints for primordial physiology.</title>
        <authorList>
            <person name="Nobu M.K."/>
            <person name="Nakai R."/>
            <person name="Tamazawa S."/>
            <person name="Mori H."/>
            <person name="Toyoda A."/>
            <person name="Ijiri A."/>
            <person name="Suzuki S."/>
            <person name="Kurokawa K."/>
            <person name="Kamagata Y."/>
            <person name="Tamaki H."/>
        </authorList>
    </citation>
    <scope>NUCLEOTIDE SEQUENCE [LARGE SCALE GENOMIC DNA]</scope>
    <source>
        <strain evidence="2">BS525</strain>
    </source>
</reference>
<evidence type="ECO:0000259" key="1">
    <source>
        <dbReference type="Pfam" id="PF00248"/>
    </source>
</evidence>
<dbReference type="PANTHER" id="PTHR43364:SF18">
    <property type="entry name" value="OXIDOREDUCTASE"/>
    <property type="match status" value="1"/>
</dbReference>
<protein>
    <submittedName>
        <fullName evidence="2">Oxidoreductase</fullName>
        <ecNumber evidence="2">1.-.-.-</ecNumber>
    </submittedName>
</protein>